<dbReference type="HOGENOM" id="CLU_874170_0_0_9"/>
<dbReference type="GO" id="GO:0018104">
    <property type="term" value="P:peptidoglycan-protein cross-linking"/>
    <property type="evidence" value="ECO:0007669"/>
    <property type="project" value="TreeGrafter"/>
</dbReference>
<dbReference type="Proteomes" id="UP000008544">
    <property type="component" value="Chromosome"/>
</dbReference>
<dbReference type="InterPro" id="IPR036366">
    <property type="entry name" value="PGBDSf"/>
</dbReference>
<dbReference type="PANTHER" id="PTHR30582">
    <property type="entry name" value="L,D-TRANSPEPTIDASE"/>
    <property type="match status" value="1"/>
</dbReference>
<evidence type="ECO:0000256" key="6">
    <source>
        <dbReference type="ARBA" id="ARBA00022960"/>
    </source>
</evidence>
<evidence type="ECO:0000256" key="7">
    <source>
        <dbReference type="ARBA" id="ARBA00022984"/>
    </source>
</evidence>
<keyword evidence="10" id="KW-0732">Signal</keyword>
<dbReference type="PANTHER" id="PTHR30582:SF24">
    <property type="entry name" value="L,D-TRANSPEPTIDASE ERFK_SRFK-RELATED"/>
    <property type="match status" value="1"/>
</dbReference>
<reference evidence="13" key="1">
    <citation type="submission" date="2007-10" db="EMBL/GenBank/DDBJ databases">
        <title>Complete sequence of chromosome of Desulforudis audaxviator MP104C.</title>
        <authorList>
            <person name="Copeland A."/>
            <person name="Lucas S."/>
            <person name="Lapidus A."/>
            <person name="Barry K."/>
            <person name="Glavina del Rio T."/>
            <person name="Dalin E."/>
            <person name="Tice H."/>
            <person name="Bruce D."/>
            <person name="Pitluck S."/>
            <person name="Lowry S.R."/>
            <person name="Larimer F."/>
            <person name="Land M.L."/>
            <person name="Hauser L."/>
            <person name="Kyrpides N."/>
            <person name="Ivanova N.N."/>
            <person name="Richardson P."/>
        </authorList>
    </citation>
    <scope>NUCLEOTIDE SEQUENCE [LARGE SCALE GENOMIC DNA]</scope>
    <source>
        <strain evidence="13">MP104C</strain>
    </source>
</reference>
<feature type="signal peptide" evidence="10">
    <location>
        <begin position="1"/>
        <end position="21"/>
    </location>
</feature>
<dbReference type="EMBL" id="CP000860">
    <property type="protein sequence ID" value="ACA60016.1"/>
    <property type="molecule type" value="Genomic_DNA"/>
</dbReference>
<dbReference type="Pfam" id="PF01471">
    <property type="entry name" value="PG_binding_1"/>
    <property type="match status" value="2"/>
</dbReference>
<evidence type="ECO:0000256" key="3">
    <source>
        <dbReference type="ARBA" id="ARBA00022676"/>
    </source>
</evidence>
<evidence type="ECO:0000256" key="9">
    <source>
        <dbReference type="PROSITE-ProRule" id="PRU01373"/>
    </source>
</evidence>
<protein>
    <submittedName>
        <fullName evidence="12">ErfK/YbiS/YcfS/YnhG family protein</fullName>
    </submittedName>
</protein>
<gene>
    <name evidence="12" type="ordered locus">Daud_1510</name>
</gene>
<dbReference type="GO" id="GO:0008360">
    <property type="term" value="P:regulation of cell shape"/>
    <property type="evidence" value="ECO:0007669"/>
    <property type="project" value="UniProtKB-UniRule"/>
</dbReference>
<dbReference type="GO" id="GO:0016757">
    <property type="term" value="F:glycosyltransferase activity"/>
    <property type="evidence" value="ECO:0007669"/>
    <property type="project" value="UniProtKB-KW"/>
</dbReference>
<dbReference type="KEGG" id="dau:Daud_1510"/>
<comment type="pathway">
    <text evidence="1 9">Cell wall biogenesis; peptidoglycan biosynthesis.</text>
</comment>
<reference evidence="12 13" key="2">
    <citation type="journal article" date="2008" name="Science">
        <title>Environmental genomics reveals a single-species ecosystem deep within Earth.</title>
        <authorList>
            <person name="Chivian D."/>
            <person name="Brodie E.L."/>
            <person name="Alm E.J."/>
            <person name="Culley D.E."/>
            <person name="Dehal P.S."/>
            <person name="Desantis T.Z."/>
            <person name="Gihring T.M."/>
            <person name="Lapidus A."/>
            <person name="Lin L.H."/>
            <person name="Lowry S.R."/>
            <person name="Moser D.P."/>
            <person name="Richardson P.M."/>
            <person name="Southam G."/>
            <person name="Wanger G."/>
            <person name="Pratt L.M."/>
            <person name="Andersen G.L."/>
            <person name="Hazen T.C."/>
            <person name="Brockman F.J."/>
            <person name="Arkin A.P."/>
            <person name="Onstott T.C."/>
        </authorList>
    </citation>
    <scope>NUCLEOTIDE SEQUENCE [LARGE SCALE GENOMIC DNA]</scope>
    <source>
        <strain evidence="12 13">MP104C</strain>
    </source>
</reference>
<dbReference type="Pfam" id="PF03734">
    <property type="entry name" value="YkuD"/>
    <property type="match status" value="1"/>
</dbReference>
<keyword evidence="4" id="KW-0808">Transferase</keyword>
<dbReference type="OrthoDB" id="9787225at2"/>
<dbReference type="InterPro" id="IPR038063">
    <property type="entry name" value="Transpep_catalytic_dom"/>
</dbReference>
<feature type="chain" id="PRO_5039328416" evidence="10">
    <location>
        <begin position="22"/>
        <end position="307"/>
    </location>
</feature>
<evidence type="ECO:0000313" key="13">
    <source>
        <dbReference type="Proteomes" id="UP000008544"/>
    </source>
</evidence>
<evidence type="ECO:0000256" key="10">
    <source>
        <dbReference type="SAM" id="SignalP"/>
    </source>
</evidence>
<name>B1I4U8_DESAP</name>
<dbReference type="GO" id="GO:0071972">
    <property type="term" value="F:peptidoglycan L,D-transpeptidase activity"/>
    <property type="evidence" value="ECO:0007669"/>
    <property type="project" value="TreeGrafter"/>
</dbReference>
<comment type="similarity">
    <text evidence="2">Belongs to the YkuD family.</text>
</comment>
<keyword evidence="3" id="KW-0328">Glycosyltransferase</keyword>
<dbReference type="Gene3D" id="2.40.440.10">
    <property type="entry name" value="L,D-transpeptidase catalytic domain-like"/>
    <property type="match status" value="1"/>
</dbReference>
<feature type="domain" description="L,D-TPase catalytic" evidence="11">
    <location>
        <begin position="123"/>
        <end position="232"/>
    </location>
</feature>
<evidence type="ECO:0000259" key="11">
    <source>
        <dbReference type="PROSITE" id="PS52029"/>
    </source>
</evidence>
<keyword evidence="13" id="KW-1185">Reference proteome</keyword>
<keyword evidence="6 9" id="KW-0133">Cell shape</keyword>
<dbReference type="MEROPS" id="C82.003"/>
<evidence type="ECO:0000256" key="8">
    <source>
        <dbReference type="ARBA" id="ARBA00023316"/>
    </source>
</evidence>
<dbReference type="SUPFAM" id="SSF141523">
    <property type="entry name" value="L,D-transpeptidase catalytic domain-like"/>
    <property type="match status" value="1"/>
</dbReference>
<dbReference type="InterPro" id="IPR036365">
    <property type="entry name" value="PGBD-like_sf"/>
</dbReference>
<dbReference type="STRING" id="477974.Daud_1510"/>
<dbReference type="UniPathway" id="UPA00219"/>
<dbReference type="SUPFAM" id="SSF47090">
    <property type="entry name" value="PGBD-like"/>
    <property type="match status" value="2"/>
</dbReference>
<proteinExistence type="inferred from homology"/>
<dbReference type="GO" id="GO:0071555">
    <property type="term" value="P:cell wall organization"/>
    <property type="evidence" value="ECO:0007669"/>
    <property type="project" value="UniProtKB-UniRule"/>
</dbReference>
<evidence type="ECO:0000256" key="1">
    <source>
        <dbReference type="ARBA" id="ARBA00004752"/>
    </source>
</evidence>
<evidence type="ECO:0000313" key="12">
    <source>
        <dbReference type="EMBL" id="ACA60016.1"/>
    </source>
</evidence>
<keyword evidence="8 9" id="KW-0961">Cell wall biogenesis/degradation</keyword>
<dbReference type="PROSITE" id="PS52029">
    <property type="entry name" value="LD_TPASE"/>
    <property type="match status" value="1"/>
</dbReference>
<accession>B1I4U8</accession>
<keyword evidence="7 9" id="KW-0573">Peptidoglycan synthesis</keyword>
<keyword evidence="5" id="KW-0378">Hydrolase</keyword>
<dbReference type="RefSeq" id="WP_012302598.1">
    <property type="nucleotide sequence ID" value="NC_010424.1"/>
</dbReference>
<feature type="active site" description="Proton donor/acceptor" evidence="9">
    <location>
        <position position="192"/>
    </location>
</feature>
<sequence>MWWKALFLFLAFSLTAGPAEGGEFYLVCPLNCEQQRSLYVDRTKFLEGNDVREVQEQLRAAGLFQGPVNGVYGPITAAAVRSLQEANGIEPSGVVDAETWYLLALMSTPVKTSEPLPPPTGEVEIIIDVQKRTLTVMENGYPYKQFPCAVGKNETPTPVGNWSIRRKARNWGTGFGTRWLGLNIDWGIYGIHGTNKPYSIGTRASHGCIRMFNRHVEELFPWVEAGTPVHIVGNIMGPEHRPTLVHGDRESGVLEIQRLMQKHGYYDGPIDGIFGSGLQKAVVQFRKDHNLRYDNRVDREMYELLGL</sequence>
<evidence type="ECO:0000256" key="2">
    <source>
        <dbReference type="ARBA" id="ARBA00005992"/>
    </source>
</evidence>
<evidence type="ECO:0000256" key="5">
    <source>
        <dbReference type="ARBA" id="ARBA00022801"/>
    </source>
</evidence>
<evidence type="ECO:0000256" key="4">
    <source>
        <dbReference type="ARBA" id="ARBA00022679"/>
    </source>
</evidence>
<dbReference type="eggNOG" id="COG1376">
    <property type="taxonomic scope" value="Bacteria"/>
</dbReference>
<dbReference type="CDD" id="cd16913">
    <property type="entry name" value="YkuD_like"/>
    <property type="match status" value="1"/>
</dbReference>
<organism evidence="12 13">
    <name type="scientific">Desulforudis audaxviator (strain MP104C)</name>
    <dbReference type="NCBI Taxonomy" id="477974"/>
    <lineage>
        <taxon>Bacteria</taxon>
        <taxon>Bacillati</taxon>
        <taxon>Bacillota</taxon>
        <taxon>Clostridia</taxon>
        <taxon>Thermoanaerobacterales</taxon>
        <taxon>Candidatus Desulforudaceae</taxon>
        <taxon>Candidatus Desulforudis</taxon>
    </lineage>
</organism>
<feature type="active site" description="Nucleophile" evidence="9">
    <location>
        <position position="208"/>
    </location>
</feature>
<dbReference type="eggNOG" id="COG3409">
    <property type="taxonomic scope" value="Bacteria"/>
</dbReference>
<dbReference type="InterPro" id="IPR002477">
    <property type="entry name" value="Peptidoglycan-bd-like"/>
</dbReference>
<dbReference type="Gene3D" id="1.10.101.10">
    <property type="entry name" value="PGBD-like superfamily/PGBD"/>
    <property type="match status" value="2"/>
</dbReference>
<dbReference type="AlphaFoldDB" id="B1I4U8"/>
<dbReference type="InterPro" id="IPR050979">
    <property type="entry name" value="LD-transpeptidase"/>
</dbReference>
<dbReference type="GO" id="GO:0005576">
    <property type="term" value="C:extracellular region"/>
    <property type="evidence" value="ECO:0007669"/>
    <property type="project" value="TreeGrafter"/>
</dbReference>
<dbReference type="InterPro" id="IPR005490">
    <property type="entry name" value="LD_TPept_cat_dom"/>
</dbReference>